<feature type="compositionally biased region" description="Low complexity" evidence="1">
    <location>
        <begin position="11"/>
        <end position="26"/>
    </location>
</feature>
<comment type="caution">
    <text evidence="2">The sequence shown here is derived from an EMBL/GenBank/DDBJ whole genome shotgun (WGS) entry which is preliminary data.</text>
</comment>
<name>A0A8J4RW29_9ROSI</name>
<evidence type="ECO:0000313" key="2">
    <source>
        <dbReference type="EMBL" id="KAF3970283.1"/>
    </source>
</evidence>
<feature type="region of interest" description="Disordered" evidence="1">
    <location>
        <begin position="1"/>
        <end position="71"/>
    </location>
</feature>
<accession>A0A8J4RW29</accession>
<evidence type="ECO:0000256" key="1">
    <source>
        <dbReference type="SAM" id="MobiDB-lite"/>
    </source>
</evidence>
<dbReference type="AlphaFoldDB" id="A0A8J4RW29"/>
<reference evidence="2" key="1">
    <citation type="submission" date="2020-03" db="EMBL/GenBank/DDBJ databases">
        <title>Castanea mollissima Vanexum genome sequencing.</title>
        <authorList>
            <person name="Staton M."/>
        </authorList>
    </citation>
    <scope>NUCLEOTIDE SEQUENCE</scope>
    <source>
        <tissue evidence="2">Leaf</tissue>
    </source>
</reference>
<gene>
    <name evidence="2" type="ORF">CMV_006021</name>
</gene>
<protein>
    <submittedName>
        <fullName evidence="2">Uncharacterized protein</fullName>
    </submittedName>
</protein>
<dbReference type="Proteomes" id="UP000737018">
    <property type="component" value="Unassembled WGS sequence"/>
</dbReference>
<keyword evidence="3" id="KW-1185">Reference proteome</keyword>
<feature type="region of interest" description="Disordered" evidence="1">
    <location>
        <begin position="115"/>
        <end position="137"/>
    </location>
</feature>
<evidence type="ECO:0000313" key="3">
    <source>
        <dbReference type="Proteomes" id="UP000737018"/>
    </source>
</evidence>
<proteinExistence type="predicted"/>
<dbReference type="OrthoDB" id="1616998at2759"/>
<organism evidence="2 3">
    <name type="scientific">Castanea mollissima</name>
    <name type="common">Chinese chestnut</name>
    <dbReference type="NCBI Taxonomy" id="60419"/>
    <lineage>
        <taxon>Eukaryota</taxon>
        <taxon>Viridiplantae</taxon>
        <taxon>Streptophyta</taxon>
        <taxon>Embryophyta</taxon>
        <taxon>Tracheophyta</taxon>
        <taxon>Spermatophyta</taxon>
        <taxon>Magnoliopsida</taxon>
        <taxon>eudicotyledons</taxon>
        <taxon>Gunneridae</taxon>
        <taxon>Pentapetalae</taxon>
        <taxon>rosids</taxon>
        <taxon>fabids</taxon>
        <taxon>Fagales</taxon>
        <taxon>Fagaceae</taxon>
        <taxon>Castanea</taxon>
    </lineage>
</organism>
<dbReference type="EMBL" id="JRKL02000550">
    <property type="protein sequence ID" value="KAF3970283.1"/>
    <property type="molecule type" value="Genomic_DNA"/>
</dbReference>
<sequence>MATEKANAEVSQTPSSSTQDNSTDQSENSKQSTTPYFGKALAHRALYGSSSRRSGSRKVRTSDVKSLPSRLSKVSLAEGELSHLQFTSGKWQMPTKCEPAMERKRNSSYTLKLQMRRQKSLHKVPHKGFPTKKGRFL</sequence>